<dbReference type="GO" id="GO:0005524">
    <property type="term" value="F:ATP binding"/>
    <property type="evidence" value="ECO:0007669"/>
    <property type="project" value="UniProtKB-KW"/>
</dbReference>
<evidence type="ECO:0000256" key="6">
    <source>
        <dbReference type="ARBA" id="ARBA00022967"/>
    </source>
</evidence>
<evidence type="ECO:0000256" key="3">
    <source>
        <dbReference type="ARBA" id="ARBA00022475"/>
    </source>
</evidence>
<evidence type="ECO:0000256" key="1">
    <source>
        <dbReference type="ARBA" id="ARBA00004413"/>
    </source>
</evidence>
<dbReference type="Pfam" id="PF00005">
    <property type="entry name" value="ABC_tran"/>
    <property type="match status" value="1"/>
</dbReference>
<dbReference type="RefSeq" id="WP_029257775.1">
    <property type="nucleotide sequence ID" value="NZ_CP157400.1"/>
</dbReference>
<dbReference type="GO" id="GO:0005886">
    <property type="term" value="C:plasma membrane"/>
    <property type="evidence" value="ECO:0007669"/>
    <property type="project" value="UniProtKB-SubCell"/>
</dbReference>
<accession>A0AAU7NMH3</accession>
<evidence type="ECO:0000313" key="10">
    <source>
        <dbReference type="EMBL" id="XBS08854.1"/>
    </source>
</evidence>
<dbReference type="PROSITE" id="PS50893">
    <property type="entry name" value="ABC_TRANSPORTER_2"/>
    <property type="match status" value="1"/>
</dbReference>
<dbReference type="SUPFAM" id="SSF52540">
    <property type="entry name" value="P-loop containing nucleoside triphosphate hydrolases"/>
    <property type="match status" value="1"/>
</dbReference>
<dbReference type="GO" id="GO:0016887">
    <property type="term" value="F:ATP hydrolysis activity"/>
    <property type="evidence" value="ECO:0007669"/>
    <property type="project" value="InterPro"/>
</dbReference>
<dbReference type="InterPro" id="IPR027417">
    <property type="entry name" value="P-loop_NTPase"/>
</dbReference>
<sequence length="311" mass="34109">MKTAPAIAIQTLSKKFGQQTAVDRVSFNVEVGEVFALLGPNGAGKTTILRMLTTLLKPTSGTIQVLGHNLQSESQAVRSLFGLAGQYASVDEDLTARENLQTFSLLNGLTFREARLRTQELLEEFSLINSADKLLATFSGGMRRRLDLSISLIARPKIIFLDEPTTGLDPRTREQMWKTIRQLVQAGTTVILTTQYLEEADQLADHIALIDHGKLVALGTPQALKEKIASKKLNLTFQNELQATQAVQAIAEATNGIVQQTDNMVNVSFNEVDDITKILTNLQVAKLSANDIQIKQPSLDDVFFAMTVGKN</sequence>
<dbReference type="InterPro" id="IPR017871">
    <property type="entry name" value="ABC_transporter-like_CS"/>
</dbReference>
<evidence type="ECO:0000256" key="7">
    <source>
        <dbReference type="ARBA" id="ARBA00023136"/>
    </source>
</evidence>
<dbReference type="FunFam" id="3.40.50.300:FF:000589">
    <property type="entry name" value="ABC transporter, ATP-binding subunit"/>
    <property type="match status" value="1"/>
</dbReference>
<keyword evidence="6" id="KW-1278">Translocase</keyword>
<evidence type="ECO:0000256" key="4">
    <source>
        <dbReference type="ARBA" id="ARBA00022741"/>
    </source>
</evidence>
<keyword evidence="2" id="KW-0813">Transport</keyword>
<dbReference type="AlphaFoldDB" id="A0AAU7NMH3"/>
<dbReference type="InterPro" id="IPR003593">
    <property type="entry name" value="AAA+_ATPase"/>
</dbReference>
<reference evidence="10" key="2">
    <citation type="submission" date="2024-05" db="EMBL/GenBank/DDBJ databases">
        <authorList>
            <person name="Chen H."/>
        </authorList>
    </citation>
    <scope>NUCLEOTIDE SEQUENCE</scope>
    <source>
        <strain evidence="10">CGMCC 7049</strain>
    </source>
</reference>
<dbReference type="Gene3D" id="3.40.50.300">
    <property type="entry name" value="P-loop containing nucleotide triphosphate hydrolases"/>
    <property type="match status" value="1"/>
</dbReference>
<keyword evidence="5 10" id="KW-0067">ATP-binding</keyword>
<keyword evidence="4" id="KW-0547">Nucleotide-binding</keyword>
<dbReference type="SMART" id="SM00382">
    <property type="entry name" value="AAA"/>
    <property type="match status" value="1"/>
</dbReference>
<keyword evidence="7" id="KW-0472">Membrane</keyword>
<dbReference type="GO" id="GO:0043215">
    <property type="term" value="P:daunorubicin transport"/>
    <property type="evidence" value="ECO:0007669"/>
    <property type="project" value="InterPro"/>
</dbReference>
<gene>
    <name evidence="10" type="ORF">BB06_02525</name>
</gene>
<keyword evidence="3" id="KW-1003">Cell membrane</keyword>
<dbReference type="EMBL" id="CP157400">
    <property type="protein sequence ID" value="XBS08854.1"/>
    <property type="molecule type" value="Genomic_DNA"/>
</dbReference>
<dbReference type="PROSITE" id="PS00211">
    <property type="entry name" value="ABC_TRANSPORTER_1"/>
    <property type="match status" value="1"/>
</dbReference>
<reference evidence="10" key="1">
    <citation type="submission" date="2014-02" db="EMBL/GenBank/DDBJ databases">
        <authorList>
            <person name="Zhao D."/>
            <person name="Dong X."/>
            <person name="Li Y."/>
            <person name="Lv L."/>
            <person name="Zhao D."/>
            <person name="Gao Y."/>
            <person name="Wang Y."/>
            <person name="Li Y."/>
        </authorList>
    </citation>
    <scope>NUCLEOTIDE SEQUENCE</scope>
    <source>
        <strain evidence="10">CGMCC 7049</strain>
    </source>
</reference>
<evidence type="ECO:0000256" key="8">
    <source>
        <dbReference type="ARBA" id="ARBA00049985"/>
    </source>
</evidence>
<comment type="subcellular location">
    <subcellularLocation>
        <location evidence="1">Cell membrane</location>
        <topology evidence="1">Peripheral membrane protein</topology>
        <orientation evidence="1">Cytoplasmic side</orientation>
    </subcellularLocation>
</comment>
<dbReference type="InterPro" id="IPR003439">
    <property type="entry name" value="ABC_transporter-like_ATP-bd"/>
</dbReference>
<dbReference type="Pfam" id="PF13732">
    <property type="entry name" value="DrrA1-3_C"/>
    <property type="match status" value="1"/>
</dbReference>
<dbReference type="NCBIfam" id="TIGR01188">
    <property type="entry name" value="drrA"/>
    <property type="match status" value="1"/>
</dbReference>
<organism evidence="10">
    <name type="scientific">Pediococcus pentosaceus CGMCC 7049</name>
    <dbReference type="NCBI Taxonomy" id="1460385"/>
    <lineage>
        <taxon>Bacteria</taxon>
        <taxon>Bacillati</taxon>
        <taxon>Bacillota</taxon>
        <taxon>Bacilli</taxon>
        <taxon>Lactobacillales</taxon>
        <taxon>Lactobacillaceae</taxon>
        <taxon>Pediococcus</taxon>
    </lineage>
</organism>
<dbReference type="InterPro" id="IPR025302">
    <property type="entry name" value="DrrA1/2-like_C"/>
</dbReference>
<feature type="domain" description="ABC transporter" evidence="9">
    <location>
        <begin position="7"/>
        <end position="237"/>
    </location>
</feature>
<dbReference type="PANTHER" id="PTHR42711:SF19">
    <property type="entry name" value="DOXORUBICIN RESISTANCE ATP-BINDING PROTEIN DRRA"/>
    <property type="match status" value="1"/>
</dbReference>
<evidence type="ECO:0000256" key="2">
    <source>
        <dbReference type="ARBA" id="ARBA00022448"/>
    </source>
</evidence>
<dbReference type="GO" id="GO:1900753">
    <property type="term" value="P:doxorubicin transport"/>
    <property type="evidence" value="ECO:0007669"/>
    <property type="project" value="InterPro"/>
</dbReference>
<evidence type="ECO:0000256" key="5">
    <source>
        <dbReference type="ARBA" id="ARBA00022840"/>
    </source>
</evidence>
<name>A0AAU7NMH3_PEDPE</name>
<dbReference type="InterPro" id="IPR005894">
    <property type="entry name" value="DrrA"/>
</dbReference>
<dbReference type="PANTHER" id="PTHR42711">
    <property type="entry name" value="ABC TRANSPORTER ATP-BINDING PROTEIN"/>
    <property type="match status" value="1"/>
</dbReference>
<comment type="similarity">
    <text evidence="8">Belongs to the ABC transporter superfamily. Drug exporter-1 (DrugE1) (TC 3.A.1.105) family.</text>
</comment>
<evidence type="ECO:0000259" key="9">
    <source>
        <dbReference type="PROSITE" id="PS50893"/>
    </source>
</evidence>
<dbReference type="InterPro" id="IPR050763">
    <property type="entry name" value="ABC_transporter_ATP-binding"/>
</dbReference>
<proteinExistence type="inferred from homology"/>
<protein>
    <submittedName>
        <fullName evidence="10">ATP-binding cassette domain-containing protein</fullName>
    </submittedName>
</protein>